<dbReference type="AlphaFoldDB" id="X1DQU2"/>
<reference evidence="6" key="1">
    <citation type="journal article" date="2014" name="Front. Microbiol.">
        <title>High frequency of phylogenetically diverse reductive dehalogenase-homologous genes in deep subseafloor sedimentary metagenomes.</title>
        <authorList>
            <person name="Kawai M."/>
            <person name="Futagami T."/>
            <person name="Toyoda A."/>
            <person name="Takaki Y."/>
            <person name="Nishi S."/>
            <person name="Hori S."/>
            <person name="Arai W."/>
            <person name="Tsubouchi T."/>
            <person name="Morono Y."/>
            <person name="Uchiyama I."/>
            <person name="Ito T."/>
            <person name="Fujiyama A."/>
            <person name="Inagaki F."/>
            <person name="Takami H."/>
        </authorList>
    </citation>
    <scope>NUCLEOTIDE SEQUENCE</scope>
    <source>
        <strain evidence="6">Expedition CK06-06</strain>
    </source>
</reference>
<evidence type="ECO:0000256" key="2">
    <source>
        <dbReference type="ARBA" id="ARBA00022741"/>
    </source>
</evidence>
<dbReference type="GO" id="GO:0005524">
    <property type="term" value="F:ATP binding"/>
    <property type="evidence" value="ECO:0007669"/>
    <property type="project" value="UniProtKB-KW"/>
</dbReference>
<proteinExistence type="predicted"/>
<accession>X1DQU2</accession>
<keyword evidence="3" id="KW-0418">Kinase</keyword>
<keyword evidence="2" id="KW-0547">Nucleotide-binding</keyword>
<dbReference type="PROSITE" id="PS51510">
    <property type="entry name" value="PHOSPHAGEN_KINASE_C"/>
    <property type="match status" value="1"/>
</dbReference>
<evidence type="ECO:0000313" key="6">
    <source>
        <dbReference type="EMBL" id="GAH07354.1"/>
    </source>
</evidence>
<keyword evidence="1" id="KW-0808">Transferase</keyword>
<evidence type="ECO:0000256" key="3">
    <source>
        <dbReference type="ARBA" id="ARBA00022777"/>
    </source>
</evidence>
<name>X1DQU2_9ZZZZ</name>
<dbReference type="InterPro" id="IPR014746">
    <property type="entry name" value="Gln_synth/guanido_kin_cat_dom"/>
</dbReference>
<gene>
    <name evidence="6" type="ORF">S01H4_64092</name>
</gene>
<feature type="domain" description="Phosphagen kinase C-terminal" evidence="5">
    <location>
        <begin position="30"/>
        <end position="81"/>
    </location>
</feature>
<comment type="caution">
    <text evidence="6">The sequence shown here is derived from an EMBL/GenBank/DDBJ whole genome shotgun (WGS) entry which is preliminary data.</text>
</comment>
<evidence type="ECO:0000259" key="5">
    <source>
        <dbReference type="PROSITE" id="PS51510"/>
    </source>
</evidence>
<evidence type="ECO:0000256" key="1">
    <source>
        <dbReference type="ARBA" id="ARBA00022679"/>
    </source>
</evidence>
<dbReference type="Gene3D" id="3.30.590.10">
    <property type="entry name" value="Glutamine synthetase/guanido kinase, catalytic domain"/>
    <property type="match status" value="1"/>
</dbReference>
<dbReference type="GO" id="GO:0016301">
    <property type="term" value="F:kinase activity"/>
    <property type="evidence" value="ECO:0007669"/>
    <property type="project" value="UniProtKB-KW"/>
</dbReference>
<organism evidence="6">
    <name type="scientific">marine sediment metagenome</name>
    <dbReference type="NCBI Taxonomy" id="412755"/>
    <lineage>
        <taxon>unclassified sequences</taxon>
        <taxon>metagenomes</taxon>
        <taxon>ecological metagenomes</taxon>
    </lineage>
</organism>
<sequence>MQNKDKSIILQNLKESTAEWTNRQGPLSDIVISSRIRLARNVEGIPFSPRAKQTELKRIFELCQQVVEEDSLFKDTNFLLH</sequence>
<evidence type="ECO:0000256" key="4">
    <source>
        <dbReference type="ARBA" id="ARBA00022840"/>
    </source>
</evidence>
<dbReference type="EMBL" id="BART01038756">
    <property type="protein sequence ID" value="GAH07354.1"/>
    <property type="molecule type" value="Genomic_DNA"/>
</dbReference>
<protein>
    <recommendedName>
        <fullName evidence="5">Phosphagen kinase C-terminal domain-containing protein</fullName>
    </recommendedName>
</protein>
<keyword evidence="4" id="KW-0067">ATP-binding</keyword>
<dbReference type="InterPro" id="IPR022414">
    <property type="entry name" value="ATP-guanido_PTrfase_cat"/>
</dbReference>
<dbReference type="SUPFAM" id="SSF55931">
    <property type="entry name" value="Glutamine synthetase/guanido kinase"/>
    <property type="match status" value="1"/>
</dbReference>